<dbReference type="InterPro" id="IPR029021">
    <property type="entry name" value="Prot-tyrosine_phosphatase-like"/>
</dbReference>
<dbReference type="PANTHER" id="PTHR46588">
    <property type="entry name" value="SERINE/THREONINE/TYROSINE-INTERACTING PROTEIN"/>
    <property type="match status" value="1"/>
</dbReference>
<gene>
    <name evidence="4" type="ORF">PBIL07802_LOCUS32888</name>
</gene>
<dbReference type="Pfam" id="PF00782">
    <property type="entry name" value="DSPc"/>
    <property type="match status" value="1"/>
</dbReference>
<sequence>MSFDIHQNLREEVSDAKLATLSHTWEYEDRRRMQEVAPCLYVGPYASSKDKQALIDNGVNVIILLRTSTEVMVKPRYPDEFEYHMFELDEAGKDSAIPTLRSTTRIIRDNIRQGKSCLCVDMWGIGRVSMAAIAYIITVTGCSSLLAFNYLHSRRACVYISQPAWDRLIEYEPLAVCEYQMIEAGTDMEDGREGQKRKLETLADVAEVLAKRGRS</sequence>
<dbReference type="SUPFAM" id="SSF52799">
    <property type="entry name" value="(Phosphotyrosine protein) phosphatases II"/>
    <property type="match status" value="1"/>
</dbReference>
<dbReference type="GO" id="GO:1990444">
    <property type="term" value="F:F-box domain binding"/>
    <property type="evidence" value="ECO:0007669"/>
    <property type="project" value="TreeGrafter"/>
</dbReference>
<organism evidence="4">
    <name type="scientific">Palpitomonas bilix</name>
    <dbReference type="NCBI Taxonomy" id="652834"/>
    <lineage>
        <taxon>Eukaryota</taxon>
        <taxon>Eukaryota incertae sedis</taxon>
    </lineage>
</organism>
<keyword evidence="2" id="KW-0472">Membrane</keyword>
<evidence type="ECO:0000256" key="1">
    <source>
        <dbReference type="ARBA" id="ARBA00009649"/>
    </source>
</evidence>
<comment type="similarity">
    <text evidence="1">Belongs to the protein-tyrosine phosphatase family. Non-receptor class subfamily.</text>
</comment>
<dbReference type="InterPro" id="IPR000340">
    <property type="entry name" value="Dual-sp_phosphatase_cat-dom"/>
</dbReference>
<proteinExistence type="inferred from homology"/>
<dbReference type="InterPro" id="IPR020422">
    <property type="entry name" value="TYR_PHOSPHATASE_DUAL_dom"/>
</dbReference>
<dbReference type="GO" id="GO:0005654">
    <property type="term" value="C:nucleoplasm"/>
    <property type="evidence" value="ECO:0007669"/>
    <property type="project" value="TreeGrafter"/>
</dbReference>
<dbReference type="SMART" id="SM00195">
    <property type="entry name" value="DSPc"/>
    <property type="match status" value="1"/>
</dbReference>
<name>A0A7S3GLU9_9EUKA</name>
<dbReference type="PANTHER" id="PTHR46588:SF1">
    <property type="entry name" value="SERINE_THREONINE_TYROSINE-INTERACTING PROTEIN"/>
    <property type="match status" value="1"/>
</dbReference>
<dbReference type="GO" id="GO:0062026">
    <property type="term" value="P:negative regulation of SCF-dependent proteasomal ubiquitin-dependent catabolic process"/>
    <property type="evidence" value="ECO:0007669"/>
    <property type="project" value="TreeGrafter"/>
</dbReference>
<dbReference type="CDD" id="cd14498">
    <property type="entry name" value="DSP"/>
    <property type="match status" value="1"/>
</dbReference>
<keyword evidence="2" id="KW-0812">Transmembrane</keyword>
<feature type="transmembrane region" description="Helical" evidence="2">
    <location>
        <begin position="132"/>
        <end position="151"/>
    </location>
</feature>
<accession>A0A7S3GLU9</accession>
<feature type="domain" description="Tyrosine-protein phosphatase" evidence="3">
    <location>
        <begin position="32"/>
        <end position="174"/>
    </location>
</feature>
<evidence type="ECO:0000313" key="4">
    <source>
        <dbReference type="EMBL" id="CAE0270533.1"/>
    </source>
</evidence>
<dbReference type="Gene3D" id="3.90.190.10">
    <property type="entry name" value="Protein tyrosine phosphatase superfamily"/>
    <property type="match status" value="1"/>
</dbReference>
<dbReference type="GO" id="GO:0070372">
    <property type="term" value="P:regulation of ERK1 and ERK2 cascade"/>
    <property type="evidence" value="ECO:0007669"/>
    <property type="project" value="TreeGrafter"/>
</dbReference>
<evidence type="ECO:0000256" key="2">
    <source>
        <dbReference type="SAM" id="Phobius"/>
    </source>
</evidence>
<dbReference type="EMBL" id="HBIB01049807">
    <property type="protein sequence ID" value="CAE0270533.1"/>
    <property type="molecule type" value="Transcribed_RNA"/>
</dbReference>
<dbReference type="AlphaFoldDB" id="A0A7S3GLU9"/>
<reference evidence="4" key="1">
    <citation type="submission" date="2021-01" db="EMBL/GenBank/DDBJ databases">
        <authorList>
            <person name="Corre E."/>
            <person name="Pelletier E."/>
            <person name="Niang G."/>
            <person name="Scheremetjew M."/>
            <person name="Finn R."/>
            <person name="Kale V."/>
            <person name="Holt S."/>
            <person name="Cochrane G."/>
            <person name="Meng A."/>
            <person name="Brown T."/>
            <person name="Cohen L."/>
        </authorList>
    </citation>
    <scope>NUCLEOTIDE SEQUENCE</scope>
    <source>
        <strain evidence="4">NIES-2562</strain>
    </source>
</reference>
<keyword evidence="2" id="KW-1133">Transmembrane helix</keyword>
<dbReference type="GO" id="GO:0005737">
    <property type="term" value="C:cytoplasm"/>
    <property type="evidence" value="ECO:0007669"/>
    <property type="project" value="TreeGrafter"/>
</dbReference>
<dbReference type="InterPro" id="IPR052449">
    <property type="entry name" value="STYX-Interacting_Phosphatase"/>
</dbReference>
<protein>
    <recommendedName>
        <fullName evidence="3">Tyrosine-protein phosphatase domain-containing protein</fullName>
    </recommendedName>
</protein>
<evidence type="ECO:0000259" key="3">
    <source>
        <dbReference type="SMART" id="SM00195"/>
    </source>
</evidence>